<reference evidence="1" key="1">
    <citation type="submission" date="2022-12" db="EMBL/GenBank/DDBJ databases">
        <title>Paracoccus sp. EF6 isolated from a lake water.</title>
        <authorList>
            <person name="Liu H."/>
        </authorList>
    </citation>
    <scope>NUCLEOTIDE SEQUENCE</scope>
    <source>
        <strain evidence="1">EF6</strain>
    </source>
</reference>
<protein>
    <submittedName>
        <fullName evidence="1">Uncharacterized protein</fullName>
    </submittedName>
</protein>
<comment type="caution">
    <text evidence="1">The sequence shown here is derived from an EMBL/GenBank/DDBJ whole genome shotgun (WGS) entry which is preliminary data.</text>
</comment>
<accession>A0ABT4J7G3</accession>
<sequence>MVDPLIASGTNESLHLAAKIASHCGMNRFPRPKWVEFLWACARLYPTNPRERERVIGSRYFIRVLVRDFESYG</sequence>
<dbReference type="RefSeq" id="WP_268943126.1">
    <property type="nucleotide sequence ID" value="NZ_JAPTYD010000028.1"/>
</dbReference>
<gene>
    <name evidence="1" type="ORF">OU682_15725</name>
</gene>
<evidence type="ECO:0000313" key="2">
    <source>
        <dbReference type="Proteomes" id="UP001149822"/>
    </source>
</evidence>
<dbReference type="Proteomes" id="UP001149822">
    <property type="component" value="Unassembled WGS sequence"/>
</dbReference>
<dbReference type="EMBL" id="JAPTYD010000028">
    <property type="protein sequence ID" value="MCZ0963067.1"/>
    <property type="molecule type" value="Genomic_DNA"/>
</dbReference>
<keyword evidence="2" id="KW-1185">Reference proteome</keyword>
<organism evidence="1 2">
    <name type="scientific">Paracoccus benzoatiresistens</name>
    <dbReference type="NCBI Taxonomy" id="2997341"/>
    <lineage>
        <taxon>Bacteria</taxon>
        <taxon>Pseudomonadati</taxon>
        <taxon>Pseudomonadota</taxon>
        <taxon>Alphaproteobacteria</taxon>
        <taxon>Rhodobacterales</taxon>
        <taxon>Paracoccaceae</taxon>
        <taxon>Paracoccus</taxon>
    </lineage>
</organism>
<proteinExistence type="predicted"/>
<name>A0ABT4J7G3_9RHOB</name>
<evidence type="ECO:0000313" key="1">
    <source>
        <dbReference type="EMBL" id="MCZ0963067.1"/>
    </source>
</evidence>